<proteinExistence type="predicted"/>
<dbReference type="PANTHER" id="PTHR11188:SF17">
    <property type="entry name" value="FI21816P1"/>
    <property type="match status" value="1"/>
</dbReference>
<dbReference type="GeneID" id="33560644"/>
<dbReference type="Pfam" id="PF00339">
    <property type="entry name" value="Arrestin_N"/>
    <property type="match status" value="1"/>
</dbReference>
<feature type="compositionally biased region" description="Low complexity" evidence="1">
    <location>
        <begin position="561"/>
        <end position="570"/>
    </location>
</feature>
<accession>A0A1Y1UIJ2</accession>
<dbReference type="STRING" id="4999.A0A1Y1UIJ2"/>
<dbReference type="SMART" id="SM01017">
    <property type="entry name" value="Arrestin_C"/>
    <property type="match status" value="1"/>
</dbReference>
<feature type="domain" description="Arrestin C-terminal-like" evidence="2">
    <location>
        <begin position="772"/>
        <end position="975"/>
    </location>
</feature>
<dbReference type="InterPro" id="IPR011022">
    <property type="entry name" value="Arrestin_C-like"/>
</dbReference>
<evidence type="ECO:0000256" key="1">
    <source>
        <dbReference type="SAM" id="MobiDB-lite"/>
    </source>
</evidence>
<feature type="compositionally biased region" description="Basic and acidic residues" evidence="1">
    <location>
        <begin position="170"/>
        <end position="187"/>
    </location>
</feature>
<feature type="compositionally biased region" description="Acidic residues" evidence="1">
    <location>
        <begin position="289"/>
        <end position="300"/>
    </location>
</feature>
<reference evidence="3 4" key="1">
    <citation type="submission" date="2017-03" db="EMBL/GenBank/DDBJ databases">
        <title>Widespread Adenine N6-methylation of Active Genes in Fungi.</title>
        <authorList>
            <consortium name="DOE Joint Genome Institute"/>
            <person name="Mondo S.J."/>
            <person name="Dannebaum R.O."/>
            <person name="Kuo R.C."/>
            <person name="Louie K.B."/>
            <person name="Bewick A.J."/>
            <person name="Labutti K."/>
            <person name="Haridas S."/>
            <person name="Kuo A."/>
            <person name="Salamov A."/>
            <person name="Ahrendt S.R."/>
            <person name="Lau R."/>
            <person name="Bowen B.P."/>
            <person name="Lipzen A."/>
            <person name="Sullivan W."/>
            <person name="Andreopoulos W.B."/>
            <person name="Clum A."/>
            <person name="Lindquist E."/>
            <person name="Daum C."/>
            <person name="Northen T.R."/>
            <person name="Ramamoorthy G."/>
            <person name="Schmitz R.J."/>
            <person name="Gryganskyi A."/>
            <person name="Culley D."/>
            <person name="Magnuson J."/>
            <person name="James T.Y."/>
            <person name="O'Malley M.A."/>
            <person name="Stajich J.E."/>
            <person name="Spatafora J.W."/>
            <person name="Visel A."/>
            <person name="Grigoriev I.V."/>
        </authorList>
    </citation>
    <scope>NUCLEOTIDE SEQUENCE [LARGE SCALE GENOMIC DNA]</scope>
    <source>
        <strain evidence="3 4">NRRL Y-17943</strain>
    </source>
</reference>
<dbReference type="GO" id="GO:0070086">
    <property type="term" value="P:ubiquitin-dependent endocytosis"/>
    <property type="evidence" value="ECO:0007669"/>
    <property type="project" value="TreeGrafter"/>
</dbReference>
<feature type="compositionally biased region" description="Basic and acidic residues" evidence="1">
    <location>
        <begin position="304"/>
        <end position="314"/>
    </location>
</feature>
<feature type="compositionally biased region" description="Polar residues" evidence="1">
    <location>
        <begin position="388"/>
        <end position="399"/>
    </location>
</feature>
<feature type="compositionally biased region" description="Low complexity" evidence="1">
    <location>
        <begin position="585"/>
        <end position="596"/>
    </location>
</feature>
<feature type="compositionally biased region" description="Polar residues" evidence="1">
    <location>
        <begin position="253"/>
        <end position="269"/>
    </location>
</feature>
<feature type="compositionally biased region" description="Polar residues" evidence="1">
    <location>
        <begin position="493"/>
        <end position="504"/>
    </location>
</feature>
<feature type="compositionally biased region" description="Low complexity" evidence="1">
    <location>
        <begin position="1102"/>
        <end position="1111"/>
    </location>
</feature>
<dbReference type="Proteomes" id="UP000193218">
    <property type="component" value="Unassembled WGS sequence"/>
</dbReference>
<organism evidence="3 4">
    <name type="scientific">Kockovaella imperatae</name>
    <dbReference type="NCBI Taxonomy" id="4999"/>
    <lineage>
        <taxon>Eukaryota</taxon>
        <taxon>Fungi</taxon>
        <taxon>Dikarya</taxon>
        <taxon>Basidiomycota</taxon>
        <taxon>Agaricomycotina</taxon>
        <taxon>Tremellomycetes</taxon>
        <taxon>Tremellales</taxon>
        <taxon>Cuniculitremaceae</taxon>
        <taxon>Kockovaella</taxon>
    </lineage>
</organism>
<dbReference type="GO" id="GO:0005829">
    <property type="term" value="C:cytosol"/>
    <property type="evidence" value="ECO:0007669"/>
    <property type="project" value="TreeGrafter"/>
</dbReference>
<dbReference type="GO" id="GO:0030674">
    <property type="term" value="F:protein-macromolecule adaptor activity"/>
    <property type="evidence" value="ECO:0007669"/>
    <property type="project" value="TreeGrafter"/>
</dbReference>
<feature type="compositionally biased region" description="Polar residues" evidence="1">
    <location>
        <begin position="342"/>
        <end position="356"/>
    </location>
</feature>
<feature type="compositionally biased region" description="Basic and acidic residues" evidence="1">
    <location>
        <begin position="1055"/>
        <end position="1064"/>
    </location>
</feature>
<dbReference type="GO" id="GO:0031625">
    <property type="term" value="F:ubiquitin protein ligase binding"/>
    <property type="evidence" value="ECO:0007669"/>
    <property type="project" value="TreeGrafter"/>
</dbReference>
<evidence type="ECO:0000313" key="3">
    <source>
        <dbReference type="EMBL" id="ORX37870.1"/>
    </source>
</evidence>
<sequence length="1141" mass="124914">MVKSDKQLQIRLTEPVTFLKGPTTGLDFRGRPQVIGTDAQPAQLRGLLTLRLAKPTRIRKIEIKLEAKTRTEWPEGIGPRHMETHEERQLMKETTTFFSALEEAGSRSRSTRRPASVGPGGIDASQYDISPGEDAGEEAILNLDEAEYEDGWMMPESSSMARSASALPGTHDRSSWHRDGFSRRPSFDEEDLDDDGELTSRLRDLNIHPNEPSPAYTPLPSGQNSRRPSFNRSPRSSHSPLPPSREPDLTPIASATTSRAPSNRDGSTSTERRSNLVHHPATTLPTVANEDEEGIEEEPTSSEVTRRIGQRRDTIPGASILHHHDSQHPHHSNRGSVCFADGSQTHSDIPATTSAMSPEPASQRAASVRTMQSDHSASSPSLRHEQLPTMSRTTSNQTPAPDRSVAVVTAHNSPNASTDAIFRDDSRLPPPPARTDSGSAPMVASPMSERAQAFGDVPAPNSESSARVVSNADPPTAQRSRQGSRIGSGVSMVLNSRRGSSSQPEDLHRPPLAIENRHISESSSRSVSFSTQRTAGDQSRRASQTLPAAELEDNRGRRSSRFSLSAALGAVKDRVSSKSRSRNPSRQASRSASVASIQPSGLPMERIGSNASLSRFGAHHEDDGLPARGGSRPGRSRDRTRSPGRIDREGASRTRDHDDRSPSRARGRHKGMKVLTDALGIGEHPADEEDIHNWKEFRKGTYNYPISFTIPVGSPPTLHTEFGSVIYKLKATVVRVGALTPNLTEDTEVIIVASPSEDDMEETDNIVVERQWEDQLRYLINLGGRAVPIGGTIPISIRLMPLSKCKVHRLSAILEEKIDYYAHGKRITRHETPRKFVLMFVKQHDKYMGELPLLPILSDDPNAARDSPLASLAAQAAQSNPPPDLDEAESKDWQYAQLMDPMGPWHFEKSLHIPDCASMIKVTSKHEKTSIVVSHFLKVTIRVERGDDLALDAKGKRKQFDIIIDTPIKILDCRVNPSYNSLPTYAANNPASAPTAGVCSVHGGNRNRTESALLALRAQPTGSSTDPMIAAAMAISRGPSSFERDVTYHQSASRKAKDKERSTNDDTLLERNIVYDRLMSGQETETGEVPPTYGQAVANAIRAASRSASRHGFSRDADRGNSRPVSTAVSRRNSMDMDRTS</sequence>
<feature type="region of interest" description="Disordered" evidence="1">
    <location>
        <begin position="865"/>
        <end position="889"/>
    </location>
</feature>
<keyword evidence="4" id="KW-1185">Reference proteome</keyword>
<dbReference type="EMBL" id="NBSH01000005">
    <property type="protein sequence ID" value="ORX37870.1"/>
    <property type="molecule type" value="Genomic_DNA"/>
</dbReference>
<feature type="compositionally biased region" description="Low complexity" evidence="1">
    <location>
        <begin position="869"/>
        <end position="879"/>
    </location>
</feature>
<dbReference type="InterPro" id="IPR011021">
    <property type="entry name" value="Arrestin-like_N"/>
</dbReference>
<feature type="compositionally biased region" description="Polar residues" evidence="1">
    <location>
        <begin position="369"/>
        <end position="381"/>
    </location>
</feature>
<feature type="region of interest" description="Disordered" evidence="1">
    <location>
        <begin position="1102"/>
        <end position="1141"/>
    </location>
</feature>
<dbReference type="FunCoup" id="A0A1Y1UIJ2">
    <property type="interactions" value="268"/>
</dbReference>
<feature type="compositionally biased region" description="Polar residues" evidence="1">
    <location>
        <begin position="531"/>
        <end position="546"/>
    </location>
</feature>
<protein>
    <recommendedName>
        <fullName evidence="2">Arrestin C-terminal-like domain-containing protein</fullName>
    </recommendedName>
</protein>
<feature type="compositionally biased region" description="Low complexity" evidence="1">
    <location>
        <begin position="521"/>
        <end position="530"/>
    </location>
</feature>
<dbReference type="Gene3D" id="2.60.40.640">
    <property type="match status" value="2"/>
</dbReference>
<feature type="compositionally biased region" description="Low complexity" evidence="1">
    <location>
        <begin position="225"/>
        <end position="239"/>
    </location>
</feature>
<feature type="compositionally biased region" description="Basic and acidic residues" evidence="1">
    <location>
        <begin position="505"/>
        <end position="520"/>
    </location>
</feature>
<dbReference type="InterPro" id="IPR014752">
    <property type="entry name" value="Arrestin-like_C"/>
</dbReference>
<feature type="region of interest" description="Disordered" evidence="1">
    <location>
        <begin position="157"/>
        <end position="670"/>
    </location>
</feature>
<dbReference type="GO" id="GO:0005886">
    <property type="term" value="C:plasma membrane"/>
    <property type="evidence" value="ECO:0007669"/>
    <property type="project" value="TreeGrafter"/>
</dbReference>
<name>A0A1Y1UIJ2_9TREE</name>
<dbReference type="Pfam" id="PF02752">
    <property type="entry name" value="Arrestin_C"/>
    <property type="match status" value="1"/>
</dbReference>
<dbReference type="AlphaFoldDB" id="A0A1Y1UIJ2"/>
<feature type="region of interest" description="Disordered" evidence="1">
    <location>
        <begin position="1042"/>
        <end position="1068"/>
    </location>
</feature>
<feature type="compositionally biased region" description="Basic and acidic residues" evidence="1">
    <location>
        <begin position="635"/>
        <end position="662"/>
    </location>
</feature>
<dbReference type="InterPro" id="IPR050357">
    <property type="entry name" value="Arrestin_domain-protein"/>
</dbReference>
<feature type="compositionally biased region" description="Acidic residues" evidence="1">
    <location>
        <begin position="188"/>
        <end position="197"/>
    </location>
</feature>
<evidence type="ECO:0000259" key="2">
    <source>
        <dbReference type="SMART" id="SM01017"/>
    </source>
</evidence>
<feature type="region of interest" description="Disordered" evidence="1">
    <location>
        <begin position="101"/>
        <end position="132"/>
    </location>
</feature>
<evidence type="ECO:0000313" key="4">
    <source>
        <dbReference type="Proteomes" id="UP000193218"/>
    </source>
</evidence>
<dbReference type="PANTHER" id="PTHR11188">
    <property type="entry name" value="ARRESTIN DOMAIN CONTAINING PROTEIN"/>
    <property type="match status" value="1"/>
</dbReference>
<gene>
    <name evidence="3" type="ORF">BD324DRAFT_656128</name>
</gene>
<dbReference type="RefSeq" id="XP_021871857.1">
    <property type="nucleotide sequence ID" value="XM_022018835.1"/>
</dbReference>
<dbReference type="InParanoid" id="A0A1Y1UIJ2"/>
<dbReference type="OrthoDB" id="2238745at2759"/>
<feature type="compositionally biased region" description="Polar residues" evidence="1">
    <location>
        <begin position="1123"/>
        <end position="1132"/>
    </location>
</feature>
<comment type="caution">
    <text evidence="3">The sequence shown here is derived from an EMBL/GenBank/DDBJ whole genome shotgun (WGS) entry which is preliminary data.</text>
</comment>